<reference evidence="1 2" key="1">
    <citation type="journal article" date="2009" name="J. Bacteriol.">
        <title>Complete and draft genome sequences of six members of the Aquificales.</title>
        <authorList>
            <person name="Reysenbach A.L."/>
            <person name="Hamamura N."/>
            <person name="Podar M."/>
            <person name="Griffiths E."/>
            <person name="Ferreira S."/>
            <person name="Hochstein R."/>
            <person name="Heidelberg J."/>
            <person name="Johnson J."/>
            <person name="Mead D."/>
            <person name="Pohorille A."/>
            <person name="Sarmiento M."/>
            <person name="Schweighofer K."/>
            <person name="Seshadri R."/>
            <person name="Voytek M.A."/>
        </authorList>
    </citation>
    <scope>NUCLEOTIDE SEQUENCE [LARGE SCALE GENOMIC DNA]</scope>
    <source>
        <strain evidence="2">Az-Fu1 / DSM 15241 / OCM 825</strain>
    </source>
</reference>
<evidence type="ECO:0000313" key="2">
    <source>
        <dbReference type="Proteomes" id="UP000001369"/>
    </source>
</evidence>
<evidence type="ECO:0000313" key="1">
    <source>
        <dbReference type="EMBL" id="ACN99479.1"/>
    </source>
</evidence>
<proteinExistence type="predicted"/>
<keyword evidence="2" id="KW-1185">Reference proteome</keyword>
<dbReference type="RefSeq" id="WP_012674793.1">
    <property type="nucleotide sequence ID" value="NC_012438.1"/>
</dbReference>
<name>C1DTA3_SULAA</name>
<sequence length="81" mass="9795">MKIIINVLNEEILDNLLWLLKHFEKDGVEIIKSEEDKEEWSDEYIEKNWKEIGMKTNSVDFDDDEKLYEAVGEFYNEKYSD</sequence>
<dbReference type="eggNOG" id="ENOG502ZW5Z">
    <property type="taxonomic scope" value="Bacteria"/>
</dbReference>
<dbReference type="STRING" id="204536.SULAZ_0346"/>
<dbReference type="KEGG" id="saf:SULAZ_0346"/>
<organism evidence="1 2">
    <name type="scientific">Sulfurihydrogenibium azorense (strain DSM 15241 / OCM 825 / Az-Fu1)</name>
    <dbReference type="NCBI Taxonomy" id="204536"/>
    <lineage>
        <taxon>Bacteria</taxon>
        <taxon>Pseudomonadati</taxon>
        <taxon>Aquificota</taxon>
        <taxon>Aquificia</taxon>
        <taxon>Aquificales</taxon>
        <taxon>Hydrogenothermaceae</taxon>
        <taxon>Sulfurihydrogenibium</taxon>
    </lineage>
</organism>
<dbReference type="EMBL" id="CP001229">
    <property type="protein sequence ID" value="ACN99479.1"/>
    <property type="molecule type" value="Genomic_DNA"/>
</dbReference>
<accession>C1DTA3</accession>
<dbReference type="Proteomes" id="UP000001369">
    <property type="component" value="Chromosome"/>
</dbReference>
<dbReference type="HOGENOM" id="CLU_2572562_0_0_0"/>
<dbReference type="AlphaFoldDB" id="C1DTA3"/>
<gene>
    <name evidence="1" type="ordered locus">SULAZ_0346</name>
</gene>
<dbReference type="OrthoDB" id="9926344at2"/>
<protein>
    <submittedName>
        <fullName evidence="1">Uncharacterized protein</fullName>
    </submittedName>
</protein>